<organism evidence="1">
    <name type="scientific">Solanum lycopersicum</name>
    <name type="common">Tomato</name>
    <name type="synonym">Lycopersicon esculentum</name>
    <dbReference type="NCBI Taxonomy" id="4081"/>
    <lineage>
        <taxon>Eukaryota</taxon>
        <taxon>Viridiplantae</taxon>
        <taxon>Streptophyta</taxon>
        <taxon>Embryophyta</taxon>
        <taxon>Tracheophyta</taxon>
        <taxon>Spermatophyta</taxon>
        <taxon>Magnoliopsida</taxon>
        <taxon>eudicotyledons</taxon>
        <taxon>Gunneridae</taxon>
        <taxon>Pentapetalae</taxon>
        <taxon>asterids</taxon>
        <taxon>lamiids</taxon>
        <taxon>Solanales</taxon>
        <taxon>Solanaceae</taxon>
        <taxon>Solanoideae</taxon>
        <taxon>Solaneae</taxon>
        <taxon>Solanum</taxon>
        <taxon>Solanum subgen. Lycopersicon</taxon>
    </lineage>
</organism>
<dbReference type="Proteomes" id="UP000004994">
    <property type="component" value="Chromosome 10"/>
</dbReference>
<accession>A0A3Q7ICY2</accession>
<proteinExistence type="predicted"/>
<dbReference type="AlphaFoldDB" id="A0A3Q7ICY2"/>
<name>A0A3Q7ICY2_SOLLC</name>
<evidence type="ECO:0008006" key="3">
    <source>
        <dbReference type="Google" id="ProtNLM"/>
    </source>
</evidence>
<protein>
    <recommendedName>
        <fullName evidence="3">Reverse transcriptase Ty1/copia-type domain-containing protein</fullName>
    </recommendedName>
</protein>
<dbReference type="PANTHER" id="PTHR11439">
    <property type="entry name" value="GAG-POL-RELATED RETROTRANSPOSON"/>
    <property type="match status" value="1"/>
</dbReference>
<dbReference type="STRING" id="4081.A0A3Q7ICY2"/>
<keyword evidence="2" id="KW-1185">Reference proteome</keyword>
<dbReference type="Gramene" id="Solyc10g018353.1.1">
    <property type="protein sequence ID" value="Solyc10g018353.1.1"/>
    <property type="gene ID" value="Solyc10g018353.1"/>
</dbReference>
<dbReference type="PANTHER" id="PTHR11439:SF455">
    <property type="entry name" value="RLK (RECEPTOR-LIKE PROTEIN KINASE) 8, PUTATIVE-RELATED"/>
    <property type="match status" value="1"/>
</dbReference>
<evidence type="ECO:0000313" key="2">
    <source>
        <dbReference type="Proteomes" id="UP000004994"/>
    </source>
</evidence>
<evidence type="ECO:0000313" key="1">
    <source>
        <dbReference type="EnsemblPlants" id="Solyc10g018353.1.1"/>
    </source>
</evidence>
<sequence>MGDLHYFLGNEVIRCLDGLLLSQHKYDNDKLKHSTMTCACSIHTPLATEYELYDTEGPPVDASEFRSIVGALQYLTLTWPELARAINLLCKFMQHPCAIHWTGVKRVLRNFAGTTQPGLHITAKSYLNLVDWGGCPIMQRLTTCLCAFKKQTIDTKSSAEVEYSSFASLVVELT</sequence>
<dbReference type="EnsemblPlants" id="Solyc10g018353.1.1">
    <property type="protein sequence ID" value="Solyc10g018353.1.1"/>
    <property type="gene ID" value="Solyc10g018353.1"/>
</dbReference>
<dbReference type="InParanoid" id="A0A3Q7ICY2"/>
<reference evidence="1" key="2">
    <citation type="submission" date="2019-01" db="UniProtKB">
        <authorList>
            <consortium name="EnsemblPlants"/>
        </authorList>
    </citation>
    <scope>IDENTIFICATION</scope>
    <source>
        <strain evidence="1">cv. Heinz 1706</strain>
    </source>
</reference>
<reference evidence="1" key="1">
    <citation type="journal article" date="2012" name="Nature">
        <title>The tomato genome sequence provides insights into fleshy fruit evolution.</title>
        <authorList>
            <consortium name="Tomato Genome Consortium"/>
        </authorList>
    </citation>
    <scope>NUCLEOTIDE SEQUENCE [LARGE SCALE GENOMIC DNA]</scope>
    <source>
        <strain evidence="1">cv. Heinz 1706</strain>
    </source>
</reference>